<dbReference type="GO" id="GO:0009897">
    <property type="term" value="C:external side of plasma membrane"/>
    <property type="evidence" value="ECO:0007669"/>
    <property type="project" value="TreeGrafter"/>
</dbReference>
<sequence>MRQRVVGRGRRLSLGFPELLVEPPWTPPVLWDRVTLTCQGLGTAAATTWYKDGQRWWLQGPDQFVVTESGTYQCERPGSGLSPPVSVSNDRLVLQVPARALLEGDTVTLRCWGWQNKSVTGVRFYHKEKDLGRPLNGTELSLSPLQLHHSGRYRCNCQMGTNRLESVPVTVTVHGEHPHGRHPKYSDSPTLIPSSPSPAGSG</sequence>
<evidence type="ECO:0000256" key="2">
    <source>
        <dbReference type="ARBA" id="ARBA00023157"/>
    </source>
</evidence>
<dbReference type="InterPro" id="IPR050488">
    <property type="entry name" value="Ig_Fc_receptor"/>
</dbReference>
<dbReference type="InterPro" id="IPR003598">
    <property type="entry name" value="Ig_sub2"/>
</dbReference>
<feature type="region of interest" description="Disordered" evidence="3">
    <location>
        <begin position="173"/>
        <end position="202"/>
    </location>
</feature>
<reference evidence="4" key="3">
    <citation type="submission" date="2025-09" db="UniProtKB">
        <authorList>
            <consortium name="Ensembl"/>
        </authorList>
    </citation>
    <scope>IDENTIFICATION</scope>
</reference>
<protein>
    <submittedName>
        <fullName evidence="4">Uncharacterized protein</fullName>
    </submittedName>
</protein>
<name>A0A8U7NTB2_CORMO</name>
<evidence type="ECO:0000313" key="4">
    <source>
        <dbReference type="Ensembl" id="ENSCMUP00000032034.1"/>
    </source>
</evidence>
<reference evidence="5" key="1">
    <citation type="submission" date="2019-10" db="EMBL/GenBank/DDBJ databases">
        <title>Corvus moneduloides (New Caledonian crow) genome, bCorMon1, primary haplotype.</title>
        <authorList>
            <person name="Rutz C."/>
            <person name="Fungtammasan C."/>
            <person name="Mountcastle J."/>
            <person name="Formenti G."/>
            <person name="Chow W."/>
            <person name="Howe K."/>
            <person name="Steele M.P."/>
            <person name="Fernandes J."/>
            <person name="Gilbert M.T.P."/>
            <person name="Fedrigo O."/>
            <person name="Jarvis E.D."/>
            <person name="Gemmell N."/>
        </authorList>
    </citation>
    <scope>NUCLEOTIDE SEQUENCE [LARGE SCALE GENOMIC DNA]</scope>
</reference>
<feature type="compositionally biased region" description="Polar residues" evidence="3">
    <location>
        <begin position="187"/>
        <end position="202"/>
    </location>
</feature>
<evidence type="ECO:0000256" key="1">
    <source>
        <dbReference type="ARBA" id="ARBA00022729"/>
    </source>
</evidence>
<dbReference type="AlphaFoldDB" id="A0A8U7NTB2"/>
<dbReference type="InterPro" id="IPR036179">
    <property type="entry name" value="Ig-like_dom_sf"/>
</dbReference>
<dbReference type="Proteomes" id="UP000694553">
    <property type="component" value="Unassembled WGS sequence"/>
</dbReference>
<proteinExistence type="predicted"/>
<keyword evidence="5" id="KW-1185">Reference proteome</keyword>
<dbReference type="Pfam" id="PF13895">
    <property type="entry name" value="Ig_2"/>
    <property type="match status" value="1"/>
</dbReference>
<dbReference type="InterPro" id="IPR013783">
    <property type="entry name" value="Ig-like_fold"/>
</dbReference>
<dbReference type="PROSITE" id="PS50835">
    <property type="entry name" value="IG_LIKE"/>
    <property type="match status" value="1"/>
</dbReference>
<dbReference type="SMART" id="SM00408">
    <property type="entry name" value="IGc2"/>
    <property type="match status" value="1"/>
</dbReference>
<evidence type="ECO:0000256" key="3">
    <source>
        <dbReference type="SAM" id="MobiDB-lite"/>
    </source>
</evidence>
<dbReference type="GO" id="GO:0006955">
    <property type="term" value="P:immune response"/>
    <property type="evidence" value="ECO:0007669"/>
    <property type="project" value="TreeGrafter"/>
</dbReference>
<evidence type="ECO:0000313" key="5">
    <source>
        <dbReference type="Proteomes" id="UP000694553"/>
    </source>
</evidence>
<dbReference type="PANTHER" id="PTHR11481">
    <property type="entry name" value="IMMUNOGLOBULIN FC RECEPTOR"/>
    <property type="match status" value="1"/>
</dbReference>
<dbReference type="InterPro" id="IPR003599">
    <property type="entry name" value="Ig_sub"/>
</dbReference>
<keyword evidence="1" id="KW-0732">Signal</keyword>
<dbReference type="GO" id="GO:0007166">
    <property type="term" value="P:cell surface receptor signaling pathway"/>
    <property type="evidence" value="ECO:0007669"/>
    <property type="project" value="TreeGrafter"/>
</dbReference>
<dbReference type="PANTHER" id="PTHR11481:SF64">
    <property type="entry name" value="FC RECEPTOR-LIKE PROTEIN 4"/>
    <property type="match status" value="1"/>
</dbReference>
<keyword evidence="2" id="KW-1015">Disulfide bond</keyword>
<dbReference type="InterPro" id="IPR007110">
    <property type="entry name" value="Ig-like_dom"/>
</dbReference>
<organism evidence="4 5">
    <name type="scientific">Corvus moneduloides</name>
    <name type="common">New Caledonian crow</name>
    <dbReference type="NCBI Taxonomy" id="1196302"/>
    <lineage>
        <taxon>Eukaryota</taxon>
        <taxon>Metazoa</taxon>
        <taxon>Chordata</taxon>
        <taxon>Craniata</taxon>
        <taxon>Vertebrata</taxon>
        <taxon>Euteleostomi</taxon>
        <taxon>Archelosauria</taxon>
        <taxon>Archosauria</taxon>
        <taxon>Dinosauria</taxon>
        <taxon>Saurischia</taxon>
        <taxon>Theropoda</taxon>
        <taxon>Coelurosauria</taxon>
        <taxon>Aves</taxon>
        <taxon>Neognathae</taxon>
        <taxon>Neoaves</taxon>
        <taxon>Telluraves</taxon>
        <taxon>Australaves</taxon>
        <taxon>Passeriformes</taxon>
        <taxon>Corvoidea</taxon>
        <taxon>Corvidae</taxon>
        <taxon>Corvus</taxon>
    </lineage>
</organism>
<reference evidence="4" key="2">
    <citation type="submission" date="2025-08" db="UniProtKB">
        <authorList>
            <consortium name="Ensembl"/>
        </authorList>
    </citation>
    <scope>IDENTIFICATION</scope>
</reference>
<dbReference type="Ensembl" id="ENSCMUT00000033217.1">
    <property type="protein sequence ID" value="ENSCMUP00000032034.1"/>
    <property type="gene ID" value="ENSCMUG00000017461.1"/>
</dbReference>
<dbReference type="Gene3D" id="2.60.40.10">
    <property type="entry name" value="Immunoglobulins"/>
    <property type="match status" value="2"/>
</dbReference>
<accession>A0A8U7NTB2</accession>
<dbReference type="GO" id="GO:0004888">
    <property type="term" value="F:transmembrane signaling receptor activity"/>
    <property type="evidence" value="ECO:0007669"/>
    <property type="project" value="TreeGrafter"/>
</dbReference>
<dbReference type="SUPFAM" id="SSF48726">
    <property type="entry name" value="Immunoglobulin"/>
    <property type="match status" value="2"/>
</dbReference>
<dbReference type="SMART" id="SM00409">
    <property type="entry name" value="IG"/>
    <property type="match status" value="1"/>
</dbReference>